<reference evidence="2" key="1">
    <citation type="submission" date="2018-11" db="EMBL/GenBank/DDBJ databases">
        <title>Phylogenetic, genomic, and biogeographic characterization of a novel and ubiquitous marine invertebrate-associated Rickettsiales parasite, Candidatus Marinoinvertebrata rohwerii, gen. nov., sp. nov.</title>
        <authorList>
            <person name="Klinges J.G."/>
            <person name="Rosales S.M."/>
            <person name="Mcminds R."/>
            <person name="Shaver E.C."/>
            <person name="Shantz A."/>
            <person name="Peters E.C."/>
            <person name="Burkepile D.E."/>
            <person name="Silliman B.R."/>
            <person name="Vega Thurber R.L."/>
        </authorList>
    </citation>
    <scope>NUCLEOTIDE SEQUENCE [LARGE SCALE GENOMIC DNA]</scope>
    <source>
        <strain evidence="2">a_cerv_44</strain>
    </source>
</reference>
<accession>A0A3S0A754</accession>
<gene>
    <name evidence="1" type="ORF">EIC27_03825</name>
</gene>
<protein>
    <submittedName>
        <fullName evidence="1">Uncharacterized protein</fullName>
    </submittedName>
</protein>
<evidence type="ECO:0000313" key="1">
    <source>
        <dbReference type="EMBL" id="RST66107.1"/>
    </source>
</evidence>
<name>A0A3S0A754_9RICK</name>
<sequence length="633" mass="74431">MPENFLSNFKKSFPEVIPDINENLVKKYLKEEIYDFEDPVYGDDNQSEIQMQKLIRKAEGLGLGNFISLLGFSKNKKIKECAEVIIYSLKINNIDSSLYRDKVFACGEGTLTNLQNILLDIYGFRSFKAIISRLKKEMLENFAGEILSGAKTHDNQLVLQKFRPRGDLWHIHDISVILNVLANEWKLIKKRKIEDKYLDVIDNIFDIRRINTYINYKVQNLLENYEELVDLILYKLESDLPKFNILSTLDTGYIKHFSDRLDEWIEQKSEDFKFLGGSAYNNLFCAQALKQNTDKIELFRYKDHYKKILRIYIILFLDNISIILLNSEKRQKLIDKLLINCGLPLNIEIIPDDLLEYAIDNDLFIINNKNHIIDPVKLYLNSNKREYALAHLKQNCIKYGGNLREILIILNNPFKSDLTYSDIISEMKFQKQCFDIFREAIINKQESLVQELFKSAMSLGVLEELLIKNDNSGSLFDYAFRNKNNWLVNQILDIAIYNVEIFQQISSRDITTMNLYKYPDMSLVINNYSNARNEIINEIKDQIIPAKWSYYMPNFVSNFTDRFNYNEERNALISQIVDEYLKKEKYSLQDICDNKEIIKAELKYIIKDRKPEINEFLNREGNYNLVNAKISPS</sequence>
<dbReference type="Proteomes" id="UP000279470">
    <property type="component" value="Unassembled WGS sequence"/>
</dbReference>
<organism evidence="1 2">
    <name type="scientific">Candidatus Aquarickettsia rohweri</name>
    <dbReference type="NCBI Taxonomy" id="2602574"/>
    <lineage>
        <taxon>Bacteria</taxon>
        <taxon>Pseudomonadati</taxon>
        <taxon>Pseudomonadota</taxon>
        <taxon>Alphaproteobacteria</taxon>
        <taxon>Rickettsiales</taxon>
        <taxon>Candidatus Midichloriaceae</taxon>
        <taxon>Candidatus Aquarickettsia</taxon>
    </lineage>
</organism>
<dbReference type="RefSeq" id="WP_126044815.1">
    <property type="nucleotide sequence ID" value="NZ_RXFM01000046.1"/>
</dbReference>
<evidence type="ECO:0000313" key="2">
    <source>
        <dbReference type="Proteomes" id="UP000279470"/>
    </source>
</evidence>
<comment type="caution">
    <text evidence="1">The sequence shown here is derived from an EMBL/GenBank/DDBJ whole genome shotgun (WGS) entry which is preliminary data.</text>
</comment>
<proteinExistence type="predicted"/>
<dbReference type="EMBL" id="RXFM01000046">
    <property type="protein sequence ID" value="RST66107.1"/>
    <property type="molecule type" value="Genomic_DNA"/>
</dbReference>
<keyword evidence="2" id="KW-1185">Reference proteome</keyword>
<dbReference type="AlphaFoldDB" id="A0A3S0A754"/>